<dbReference type="PANTHER" id="PTHR21245">
    <property type="entry name" value="HETEROGENEOUS NUCLEAR RIBONUCLEOPROTEIN"/>
    <property type="match status" value="1"/>
</dbReference>
<dbReference type="EMBL" id="JAAWWB010000007">
    <property type="protein sequence ID" value="KAG6779854.1"/>
    <property type="molecule type" value="Genomic_DNA"/>
</dbReference>
<feature type="domain" description="RRM" evidence="4">
    <location>
        <begin position="338"/>
        <end position="416"/>
    </location>
</feature>
<feature type="region of interest" description="Disordered" evidence="3">
    <location>
        <begin position="1"/>
        <end position="150"/>
    </location>
</feature>
<feature type="compositionally biased region" description="Polar residues" evidence="3">
    <location>
        <begin position="501"/>
        <end position="514"/>
    </location>
</feature>
<organism evidence="5 6">
    <name type="scientific">Populus tomentosa</name>
    <name type="common">Chinese white poplar</name>
    <dbReference type="NCBI Taxonomy" id="118781"/>
    <lineage>
        <taxon>Eukaryota</taxon>
        <taxon>Viridiplantae</taxon>
        <taxon>Streptophyta</taxon>
        <taxon>Embryophyta</taxon>
        <taxon>Tracheophyta</taxon>
        <taxon>Spermatophyta</taxon>
        <taxon>Magnoliopsida</taxon>
        <taxon>eudicotyledons</taxon>
        <taxon>Gunneridae</taxon>
        <taxon>Pentapetalae</taxon>
        <taxon>rosids</taxon>
        <taxon>fabids</taxon>
        <taxon>Malpighiales</taxon>
        <taxon>Salicaceae</taxon>
        <taxon>Saliceae</taxon>
        <taxon>Populus</taxon>
    </lineage>
</organism>
<dbReference type="SMART" id="SM00360">
    <property type="entry name" value="RRM"/>
    <property type="match status" value="3"/>
</dbReference>
<dbReference type="InterPro" id="IPR000504">
    <property type="entry name" value="RRM_dom"/>
</dbReference>
<proteinExistence type="predicted"/>
<feature type="domain" description="RRM" evidence="4">
    <location>
        <begin position="245"/>
        <end position="326"/>
    </location>
</feature>
<dbReference type="FunFam" id="3.30.70.330:FF:000990">
    <property type="entry name" value="RNA recognition motif-containing protein"/>
    <property type="match status" value="1"/>
</dbReference>
<evidence type="ECO:0000313" key="6">
    <source>
        <dbReference type="Proteomes" id="UP000886885"/>
    </source>
</evidence>
<dbReference type="SMART" id="SM00361">
    <property type="entry name" value="RRM_1"/>
    <property type="match status" value="2"/>
</dbReference>
<gene>
    <name evidence="5" type="ORF">POTOM_016255</name>
</gene>
<keyword evidence="1 2" id="KW-0694">RNA-binding</keyword>
<dbReference type="FunFam" id="3.30.70.330:FF:000518">
    <property type="entry name" value="RNA-binding (RRM/RBD/RNP motifs) family protein"/>
    <property type="match status" value="1"/>
</dbReference>
<dbReference type="Pfam" id="PF00076">
    <property type="entry name" value="RRM_1"/>
    <property type="match status" value="3"/>
</dbReference>
<evidence type="ECO:0000256" key="2">
    <source>
        <dbReference type="PROSITE-ProRule" id="PRU00176"/>
    </source>
</evidence>
<dbReference type="CDD" id="cd00590">
    <property type="entry name" value="RRM_SF"/>
    <property type="match status" value="1"/>
</dbReference>
<sequence length="543" mass="60076">MKSIASWKPRPPAMEPQQTQRNEGQREGKRPTSPTKQEESERMRKVDRLIYKMPSTKGNASAAAEEAESEKPVESDEKVDFDEDYDPEEMMDEEVEYEVEEIVEEVEEEEIIEEEVEVEEEEEENASNADGVDIQSSHQGDGAKVEDEDEKKKHAELLARPPHGSEVYIGGVPNDASEEDLKDFCESVGEVTEVRMMKGKDSSDNKGFAFVTFRSVDLATKAIGELNNTEFKGKRIKCSTSQAKHRLFLSNIPRSWGEEDLSKFVAEVGPGITNVQLVKEKSSSNNRGYAFVEYYNNACAEYSRQKMIDPKFKLGDNAPSVSWADPKNADSSTSSQVKAIYVKNLPKTVTQDQLKKLFERHGKITKVVLPPAKSGQEKNRIGFVHFAERSSAMKALKDTEKYELNGQCVECALAKPQSEQKPAGVSNLQRTGLLPGYPPGVGYGMMGSAYGALGAGYVATGYTQPLIYGSGPAPAGMAMMPMLLPDGQFGYVLQQPGVQLHSPTSYQRNDSRSGSGRGNKMVGSSSRGRQRSDASHGRRFRPY</sequence>
<keyword evidence="6" id="KW-1185">Reference proteome</keyword>
<name>A0A8X8D8U4_POPTO</name>
<feature type="compositionally biased region" description="Basic and acidic residues" evidence="3">
    <location>
        <begin position="69"/>
        <end position="78"/>
    </location>
</feature>
<feature type="compositionally biased region" description="Basic and acidic residues" evidence="3">
    <location>
        <begin position="23"/>
        <end position="50"/>
    </location>
</feature>
<feature type="region of interest" description="Disordered" evidence="3">
    <location>
        <begin position="500"/>
        <end position="543"/>
    </location>
</feature>
<evidence type="ECO:0000259" key="4">
    <source>
        <dbReference type="PROSITE" id="PS50102"/>
    </source>
</evidence>
<comment type="caution">
    <text evidence="5">The sequence shown here is derived from an EMBL/GenBank/DDBJ whole genome shotgun (WGS) entry which is preliminary data.</text>
</comment>
<dbReference type="OrthoDB" id="3800936at2759"/>
<dbReference type="InterPro" id="IPR003954">
    <property type="entry name" value="RRM_euk-type"/>
</dbReference>
<evidence type="ECO:0000256" key="1">
    <source>
        <dbReference type="ARBA" id="ARBA00022884"/>
    </source>
</evidence>
<accession>A0A8X8D8U4</accession>
<dbReference type="Proteomes" id="UP000886885">
    <property type="component" value="Chromosome 4A"/>
</dbReference>
<dbReference type="GO" id="GO:0003723">
    <property type="term" value="F:RNA binding"/>
    <property type="evidence" value="ECO:0007669"/>
    <property type="project" value="UniProtKB-UniRule"/>
</dbReference>
<reference evidence="5" key="1">
    <citation type="journal article" date="2020" name="bioRxiv">
        <title>Hybrid origin of Populus tomentosa Carr. identified through genome sequencing and phylogenomic analysis.</title>
        <authorList>
            <person name="An X."/>
            <person name="Gao K."/>
            <person name="Chen Z."/>
            <person name="Li J."/>
            <person name="Yang X."/>
            <person name="Yang X."/>
            <person name="Zhou J."/>
            <person name="Guo T."/>
            <person name="Zhao T."/>
            <person name="Huang S."/>
            <person name="Miao D."/>
            <person name="Khan W.U."/>
            <person name="Rao P."/>
            <person name="Ye M."/>
            <person name="Lei B."/>
            <person name="Liao W."/>
            <person name="Wang J."/>
            <person name="Ji L."/>
            <person name="Li Y."/>
            <person name="Guo B."/>
            <person name="Mustafa N.S."/>
            <person name="Li S."/>
            <person name="Yun Q."/>
            <person name="Keller S.R."/>
            <person name="Mao J."/>
            <person name="Zhang R."/>
            <person name="Strauss S.H."/>
        </authorList>
    </citation>
    <scope>NUCLEOTIDE SEQUENCE</scope>
    <source>
        <strain evidence="5">GM15</strain>
        <tissue evidence="5">Leaf</tissue>
    </source>
</reference>
<dbReference type="AlphaFoldDB" id="A0A8X8D8U4"/>
<feature type="compositionally biased region" description="Acidic residues" evidence="3">
    <location>
        <begin position="79"/>
        <end position="125"/>
    </location>
</feature>
<feature type="domain" description="RRM" evidence="4">
    <location>
        <begin position="165"/>
        <end position="243"/>
    </location>
</feature>
<dbReference type="PROSITE" id="PS50102">
    <property type="entry name" value="RRM"/>
    <property type="match status" value="3"/>
</dbReference>
<evidence type="ECO:0000256" key="3">
    <source>
        <dbReference type="SAM" id="MobiDB-lite"/>
    </source>
</evidence>
<evidence type="ECO:0000313" key="5">
    <source>
        <dbReference type="EMBL" id="KAG6779854.1"/>
    </source>
</evidence>
<feature type="compositionally biased region" description="Basic and acidic residues" evidence="3">
    <location>
        <begin position="141"/>
        <end position="150"/>
    </location>
</feature>
<protein>
    <recommendedName>
        <fullName evidence="4">RRM domain-containing protein</fullName>
    </recommendedName>
</protein>